<name>A0A0V0GTJ3_SOLCH</name>
<proteinExistence type="predicted"/>
<keyword evidence="1" id="KW-1133">Transmembrane helix</keyword>
<reference evidence="2" key="1">
    <citation type="submission" date="2015-12" db="EMBL/GenBank/DDBJ databases">
        <title>Gene expression during late stages of embryo sac development: a critical building block for successful pollen-pistil interactions.</title>
        <authorList>
            <person name="Liu Y."/>
            <person name="Joly V."/>
            <person name="Sabar M."/>
            <person name="Matton D.P."/>
        </authorList>
    </citation>
    <scope>NUCLEOTIDE SEQUENCE</scope>
</reference>
<organism evidence="2">
    <name type="scientific">Solanum chacoense</name>
    <name type="common">Chaco potato</name>
    <dbReference type="NCBI Taxonomy" id="4108"/>
    <lineage>
        <taxon>Eukaryota</taxon>
        <taxon>Viridiplantae</taxon>
        <taxon>Streptophyta</taxon>
        <taxon>Embryophyta</taxon>
        <taxon>Tracheophyta</taxon>
        <taxon>Spermatophyta</taxon>
        <taxon>Magnoliopsida</taxon>
        <taxon>eudicotyledons</taxon>
        <taxon>Gunneridae</taxon>
        <taxon>Pentapetalae</taxon>
        <taxon>asterids</taxon>
        <taxon>lamiids</taxon>
        <taxon>Solanales</taxon>
        <taxon>Solanaceae</taxon>
        <taxon>Solanoideae</taxon>
        <taxon>Solaneae</taxon>
        <taxon>Solanum</taxon>
    </lineage>
</organism>
<dbReference type="EMBL" id="GEDG01032937">
    <property type="protein sequence ID" value="JAP10539.1"/>
    <property type="molecule type" value="Transcribed_RNA"/>
</dbReference>
<feature type="transmembrane region" description="Helical" evidence="1">
    <location>
        <begin position="15"/>
        <end position="39"/>
    </location>
</feature>
<keyword evidence="1" id="KW-0812">Transmembrane</keyword>
<sequence length="65" mass="7310">MNYGNSQVIFYCVSMMFNCCIILQNASLCIEVSIFACYMGKYFSSLNNKSGGLTMIQNPIGYKKL</sequence>
<dbReference type="AlphaFoldDB" id="A0A0V0GTJ3"/>
<accession>A0A0V0GTJ3</accession>
<evidence type="ECO:0000313" key="2">
    <source>
        <dbReference type="EMBL" id="JAP10539.1"/>
    </source>
</evidence>
<protein>
    <submittedName>
        <fullName evidence="2">Putative ovule protein</fullName>
    </submittedName>
</protein>
<evidence type="ECO:0000256" key="1">
    <source>
        <dbReference type="SAM" id="Phobius"/>
    </source>
</evidence>
<keyword evidence="1" id="KW-0472">Membrane</keyword>